<keyword evidence="14" id="KW-1185">Reference proteome</keyword>
<feature type="domain" description="Phosphoribosyltransferase" evidence="12">
    <location>
        <begin position="31"/>
        <end position="157"/>
    </location>
</feature>
<dbReference type="EMBL" id="CP136522">
    <property type="protein sequence ID" value="WOT06422.1"/>
    <property type="molecule type" value="Genomic_DNA"/>
</dbReference>
<dbReference type="Proteomes" id="UP001529491">
    <property type="component" value="Chromosome"/>
</dbReference>
<gene>
    <name evidence="11 13" type="primary">apt</name>
    <name evidence="13" type="ORF">RGE70_06530</name>
</gene>
<comment type="function">
    <text evidence="2 11">Catalyzes a salvage reaction resulting in the formation of AMP, that is energically less costly than de novo synthesis.</text>
</comment>
<evidence type="ECO:0000313" key="13">
    <source>
        <dbReference type="EMBL" id="WOT06422.1"/>
    </source>
</evidence>
<accession>A0ABZ0K1K4</accession>
<dbReference type="CDD" id="cd06223">
    <property type="entry name" value="PRTases_typeI"/>
    <property type="match status" value="1"/>
</dbReference>
<name>A0ABZ0K1K4_9GAMM</name>
<evidence type="ECO:0000256" key="5">
    <source>
        <dbReference type="ARBA" id="ARBA00008391"/>
    </source>
</evidence>
<evidence type="ECO:0000256" key="7">
    <source>
        <dbReference type="ARBA" id="ARBA00022490"/>
    </source>
</evidence>
<sequence>MVMNTDSLALIKNSIKTIPNYPKEGILFRDVTSLLEDPQAYKLTIGLLAEHYKEQGFTKVVGTEARGFLFGAPLALELGIGFVPVRKPGKLPREVISESYELEYGHDVLELHVDAITSEDKVLVVDDLLATGGTIEATVKLIRKLGGEVNHAAFVISLPDLGGEKRLENMELELLSLCEFEGE</sequence>
<dbReference type="RefSeq" id="WP_310470696.1">
    <property type="nucleotide sequence ID" value="NZ_CP136522.1"/>
</dbReference>
<evidence type="ECO:0000256" key="1">
    <source>
        <dbReference type="ARBA" id="ARBA00000868"/>
    </source>
</evidence>
<dbReference type="PANTHER" id="PTHR32315">
    <property type="entry name" value="ADENINE PHOSPHORIBOSYLTRANSFERASE"/>
    <property type="match status" value="1"/>
</dbReference>
<keyword evidence="7 11" id="KW-0963">Cytoplasm</keyword>
<evidence type="ECO:0000256" key="6">
    <source>
        <dbReference type="ARBA" id="ARBA00011893"/>
    </source>
</evidence>
<comment type="subunit">
    <text evidence="11">Homodimer.</text>
</comment>
<dbReference type="NCBIfam" id="NF002636">
    <property type="entry name" value="PRK02304.1-5"/>
    <property type="match status" value="1"/>
</dbReference>
<evidence type="ECO:0000256" key="8">
    <source>
        <dbReference type="ARBA" id="ARBA00022676"/>
    </source>
</evidence>
<evidence type="ECO:0000256" key="2">
    <source>
        <dbReference type="ARBA" id="ARBA00003968"/>
    </source>
</evidence>
<dbReference type="EC" id="2.4.2.7" evidence="6 11"/>
<comment type="subcellular location">
    <subcellularLocation>
        <location evidence="3 11">Cytoplasm</location>
    </subcellularLocation>
</comment>
<comment type="catalytic activity">
    <reaction evidence="1 11">
        <text>AMP + diphosphate = 5-phospho-alpha-D-ribose 1-diphosphate + adenine</text>
        <dbReference type="Rhea" id="RHEA:16609"/>
        <dbReference type="ChEBI" id="CHEBI:16708"/>
        <dbReference type="ChEBI" id="CHEBI:33019"/>
        <dbReference type="ChEBI" id="CHEBI:58017"/>
        <dbReference type="ChEBI" id="CHEBI:456215"/>
        <dbReference type="EC" id="2.4.2.7"/>
    </reaction>
</comment>
<comment type="similarity">
    <text evidence="5 11">Belongs to the purine/pyrimidine phosphoribosyltransferase family.</text>
</comment>
<evidence type="ECO:0000259" key="12">
    <source>
        <dbReference type="Pfam" id="PF00156"/>
    </source>
</evidence>
<evidence type="ECO:0000256" key="9">
    <source>
        <dbReference type="ARBA" id="ARBA00022679"/>
    </source>
</evidence>
<dbReference type="InterPro" id="IPR029057">
    <property type="entry name" value="PRTase-like"/>
</dbReference>
<keyword evidence="8 11" id="KW-0328">Glycosyltransferase</keyword>
<evidence type="ECO:0000256" key="4">
    <source>
        <dbReference type="ARBA" id="ARBA00004659"/>
    </source>
</evidence>
<evidence type="ECO:0000256" key="3">
    <source>
        <dbReference type="ARBA" id="ARBA00004496"/>
    </source>
</evidence>
<dbReference type="NCBIfam" id="NF002632">
    <property type="entry name" value="PRK02304.1-1"/>
    <property type="match status" value="1"/>
</dbReference>
<dbReference type="Pfam" id="PF00156">
    <property type="entry name" value="Pribosyltran"/>
    <property type="match status" value="1"/>
</dbReference>
<dbReference type="NCBIfam" id="NF002634">
    <property type="entry name" value="PRK02304.1-3"/>
    <property type="match status" value="1"/>
</dbReference>
<dbReference type="Gene3D" id="3.40.50.2020">
    <property type="match status" value="1"/>
</dbReference>
<keyword evidence="9 11" id="KW-0808">Transferase</keyword>
<evidence type="ECO:0000256" key="11">
    <source>
        <dbReference type="HAMAP-Rule" id="MF_00004"/>
    </source>
</evidence>
<proteinExistence type="inferred from homology"/>
<keyword evidence="10 11" id="KW-0660">Purine salvage</keyword>
<reference evidence="13 14" key="1">
    <citation type="submission" date="2023-10" db="EMBL/GenBank/DDBJ databases">
        <title>Complete genome sequence of Shewanella sp. DAU334.</title>
        <authorList>
            <person name="Lee Y.-S."/>
            <person name="Jeong H.-R."/>
            <person name="Hwang E.-J."/>
            <person name="Choi Y.-L."/>
            <person name="Kim G.-D."/>
        </authorList>
    </citation>
    <scope>NUCLEOTIDE SEQUENCE [LARGE SCALE GENOMIC DNA]</scope>
    <source>
        <strain evidence="13 14">DAU334</strain>
    </source>
</reference>
<dbReference type="InterPro" id="IPR005764">
    <property type="entry name" value="Ade_phspho_trans"/>
</dbReference>
<dbReference type="GO" id="GO:0003999">
    <property type="term" value="F:adenine phosphoribosyltransferase activity"/>
    <property type="evidence" value="ECO:0007669"/>
    <property type="project" value="UniProtKB-EC"/>
</dbReference>
<dbReference type="InterPro" id="IPR050054">
    <property type="entry name" value="UPRTase/APRTase"/>
</dbReference>
<evidence type="ECO:0000256" key="10">
    <source>
        <dbReference type="ARBA" id="ARBA00022726"/>
    </source>
</evidence>
<comment type="pathway">
    <text evidence="4 11">Purine metabolism; AMP biosynthesis via salvage pathway; AMP from adenine: step 1/1.</text>
</comment>
<evidence type="ECO:0000313" key="14">
    <source>
        <dbReference type="Proteomes" id="UP001529491"/>
    </source>
</evidence>
<dbReference type="HAMAP" id="MF_00004">
    <property type="entry name" value="Aden_phosphoribosyltr"/>
    <property type="match status" value="1"/>
</dbReference>
<dbReference type="NCBIfam" id="TIGR01090">
    <property type="entry name" value="apt"/>
    <property type="match status" value="1"/>
</dbReference>
<organism evidence="13 14">
    <name type="scientific">Shewanella youngdeokensis</name>
    <dbReference type="NCBI Taxonomy" id="2999068"/>
    <lineage>
        <taxon>Bacteria</taxon>
        <taxon>Pseudomonadati</taxon>
        <taxon>Pseudomonadota</taxon>
        <taxon>Gammaproteobacteria</taxon>
        <taxon>Alteromonadales</taxon>
        <taxon>Shewanellaceae</taxon>
        <taxon>Shewanella</taxon>
    </lineage>
</organism>
<dbReference type="SUPFAM" id="SSF53271">
    <property type="entry name" value="PRTase-like"/>
    <property type="match status" value="1"/>
</dbReference>
<dbReference type="InterPro" id="IPR000836">
    <property type="entry name" value="PRTase_dom"/>
</dbReference>
<protein>
    <recommendedName>
        <fullName evidence="6 11">Adenine phosphoribosyltransferase</fullName>
        <shortName evidence="11">APRT</shortName>
        <ecNumber evidence="6 11">2.4.2.7</ecNumber>
    </recommendedName>
</protein>
<dbReference type="PANTHER" id="PTHR32315:SF3">
    <property type="entry name" value="ADENINE PHOSPHORIBOSYLTRANSFERASE"/>
    <property type="match status" value="1"/>
</dbReference>